<organism evidence="1">
    <name type="scientific">marine sediment metagenome</name>
    <dbReference type="NCBI Taxonomy" id="412755"/>
    <lineage>
        <taxon>unclassified sequences</taxon>
        <taxon>metagenomes</taxon>
        <taxon>ecological metagenomes</taxon>
    </lineage>
</organism>
<feature type="non-terminal residue" evidence="1">
    <location>
        <position position="1"/>
    </location>
</feature>
<proteinExistence type="predicted"/>
<feature type="non-terminal residue" evidence="1">
    <location>
        <position position="99"/>
    </location>
</feature>
<dbReference type="InterPro" id="IPR050218">
    <property type="entry name" value="LptD"/>
</dbReference>
<reference evidence="1" key="1">
    <citation type="journal article" date="2014" name="Front. Microbiol.">
        <title>High frequency of phylogenetically diverse reductive dehalogenase-homologous genes in deep subseafloor sedimentary metagenomes.</title>
        <authorList>
            <person name="Kawai M."/>
            <person name="Futagami T."/>
            <person name="Toyoda A."/>
            <person name="Takaki Y."/>
            <person name="Nishi S."/>
            <person name="Hori S."/>
            <person name="Arai W."/>
            <person name="Tsubouchi T."/>
            <person name="Morono Y."/>
            <person name="Uchiyama I."/>
            <person name="Ito T."/>
            <person name="Fujiyama A."/>
            <person name="Inagaki F."/>
            <person name="Takami H."/>
        </authorList>
    </citation>
    <scope>NUCLEOTIDE SEQUENCE</scope>
    <source>
        <strain evidence="1">Expedition CK06-06</strain>
    </source>
</reference>
<dbReference type="AlphaFoldDB" id="X1RK54"/>
<accession>X1RK54</accession>
<name>X1RK54_9ZZZZ</name>
<dbReference type="GO" id="GO:0009279">
    <property type="term" value="C:cell outer membrane"/>
    <property type="evidence" value="ECO:0007669"/>
    <property type="project" value="TreeGrafter"/>
</dbReference>
<gene>
    <name evidence="1" type="ORF">S06H3_65309</name>
</gene>
<dbReference type="PANTHER" id="PTHR30189">
    <property type="entry name" value="LPS-ASSEMBLY PROTEIN"/>
    <property type="match status" value="1"/>
</dbReference>
<protein>
    <recommendedName>
        <fullName evidence="2">Organic solvent tolerance-like N-terminal domain-containing protein</fullName>
    </recommendedName>
</protein>
<evidence type="ECO:0000313" key="1">
    <source>
        <dbReference type="EMBL" id="GAI67346.1"/>
    </source>
</evidence>
<dbReference type="PANTHER" id="PTHR30189:SF1">
    <property type="entry name" value="LPS-ASSEMBLY PROTEIN LPTD"/>
    <property type="match status" value="1"/>
</dbReference>
<evidence type="ECO:0008006" key="2">
    <source>
        <dbReference type="Google" id="ProtNLM"/>
    </source>
</evidence>
<comment type="caution">
    <text evidence="1">The sequence shown here is derived from an EMBL/GenBank/DDBJ whole genome shotgun (WGS) entry which is preliminary data.</text>
</comment>
<sequence length="99" mass="11462">HRGMELKADYVRLDLNSKEFLARGNVVFLEKSQEILAEEMKYNLREETGTAGDVRTFNKPWYIRAGKFEKAGPDGYLLEDGIFTTCDLSPPHYRFTAKR</sequence>
<dbReference type="EMBL" id="BARV01043926">
    <property type="protein sequence ID" value="GAI67346.1"/>
    <property type="molecule type" value="Genomic_DNA"/>
</dbReference>
<dbReference type="GO" id="GO:1990351">
    <property type="term" value="C:transporter complex"/>
    <property type="evidence" value="ECO:0007669"/>
    <property type="project" value="TreeGrafter"/>
</dbReference>